<name>A0A6L3T3E1_9HYPH</name>
<dbReference type="AlphaFoldDB" id="A0A6L3T3E1"/>
<evidence type="ECO:0000256" key="1">
    <source>
        <dbReference type="SAM" id="MobiDB-lite"/>
    </source>
</evidence>
<gene>
    <name evidence="3" type="ORF">F6X53_09410</name>
</gene>
<evidence type="ECO:0000256" key="2">
    <source>
        <dbReference type="SAM" id="Phobius"/>
    </source>
</evidence>
<keyword evidence="2" id="KW-0812">Transmembrane</keyword>
<reference evidence="3 4" key="1">
    <citation type="submission" date="2019-09" db="EMBL/GenBank/DDBJ databases">
        <title>YIM 48816 draft genome.</title>
        <authorList>
            <person name="Jiang L."/>
        </authorList>
    </citation>
    <scope>NUCLEOTIDE SEQUENCE [LARGE SCALE GENOMIC DNA]</scope>
    <source>
        <strain evidence="3 4">YIM 48816</strain>
    </source>
</reference>
<protein>
    <submittedName>
        <fullName evidence="3">DNA-binding protein</fullName>
    </submittedName>
</protein>
<feature type="region of interest" description="Disordered" evidence="1">
    <location>
        <begin position="1"/>
        <end position="36"/>
    </location>
</feature>
<dbReference type="RefSeq" id="WP_150999770.1">
    <property type="nucleotide sequence ID" value="NZ_VZZK01000008.1"/>
</dbReference>
<dbReference type="EMBL" id="VZZK01000008">
    <property type="protein sequence ID" value="KAB1079506.1"/>
    <property type="molecule type" value="Genomic_DNA"/>
</dbReference>
<keyword evidence="3" id="KW-0238">DNA-binding</keyword>
<feature type="transmembrane region" description="Helical" evidence="2">
    <location>
        <begin position="41"/>
        <end position="60"/>
    </location>
</feature>
<dbReference type="SUPFAM" id="SSF101756">
    <property type="entry name" value="Hypothetical protein YgiW"/>
    <property type="match status" value="1"/>
</dbReference>
<keyword evidence="2" id="KW-0472">Membrane</keyword>
<sequence>MTNEHVIDGTAAETTAAAPSSQAASSDKGSKAARRRSRRTLVVGALAAPLALGAVGLSLAKPGEVALTPLAPVAISALAPSGAVAARGEVAEIFGNKFILQDGSGRALVETGRSGEGGGLVVKGETVTVQGRFEKGFLHATLIAHADGNQVRLGPAGRPPGTLDWAKDKVGLGPSPDVAALTAMVTAAGYSDVRVTGRGPRHLDVAARGGDGRERALHVGFDGQIREKRVF</sequence>
<keyword evidence="2" id="KW-1133">Transmembrane helix</keyword>
<evidence type="ECO:0000313" key="4">
    <source>
        <dbReference type="Proteomes" id="UP000474159"/>
    </source>
</evidence>
<accession>A0A6L3T3E1</accession>
<keyword evidence="4" id="KW-1185">Reference proteome</keyword>
<proteinExistence type="predicted"/>
<comment type="caution">
    <text evidence="3">The sequence shown here is derived from an EMBL/GenBank/DDBJ whole genome shotgun (WGS) entry which is preliminary data.</text>
</comment>
<evidence type="ECO:0000313" key="3">
    <source>
        <dbReference type="EMBL" id="KAB1079506.1"/>
    </source>
</evidence>
<dbReference type="GO" id="GO:0003677">
    <property type="term" value="F:DNA binding"/>
    <property type="evidence" value="ECO:0007669"/>
    <property type="project" value="UniProtKB-KW"/>
</dbReference>
<feature type="compositionally biased region" description="Low complexity" evidence="1">
    <location>
        <begin position="10"/>
        <end position="27"/>
    </location>
</feature>
<dbReference type="Proteomes" id="UP000474159">
    <property type="component" value="Unassembled WGS sequence"/>
</dbReference>
<dbReference type="InterPro" id="IPR036700">
    <property type="entry name" value="BOBF_sf"/>
</dbReference>
<dbReference type="OrthoDB" id="7285223at2"/>
<organism evidence="3 4">
    <name type="scientific">Methylobacterium soli</name>
    <dbReference type="NCBI Taxonomy" id="553447"/>
    <lineage>
        <taxon>Bacteria</taxon>
        <taxon>Pseudomonadati</taxon>
        <taxon>Pseudomonadota</taxon>
        <taxon>Alphaproteobacteria</taxon>
        <taxon>Hyphomicrobiales</taxon>
        <taxon>Methylobacteriaceae</taxon>
        <taxon>Methylobacterium</taxon>
    </lineage>
</organism>